<protein>
    <submittedName>
        <fullName evidence="2">Uncharacterized protein</fullName>
    </submittedName>
</protein>
<evidence type="ECO:0000256" key="1">
    <source>
        <dbReference type="SAM" id="Phobius"/>
    </source>
</evidence>
<name>A0A6J5RPY4_9CAUD</name>
<dbReference type="EMBL" id="LR797285">
    <property type="protein sequence ID" value="CAB4199179.1"/>
    <property type="molecule type" value="Genomic_DNA"/>
</dbReference>
<feature type="transmembrane region" description="Helical" evidence="1">
    <location>
        <begin position="26"/>
        <end position="46"/>
    </location>
</feature>
<keyword evidence="1" id="KW-0812">Transmembrane</keyword>
<sequence>MREIVHDVKNLITDLVDDYRRDKMEFLGNVLGALTIVVFVYALLILGSVTK</sequence>
<gene>
    <name evidence="2" type="ORF">UFOVP1336_17</name>
</gene>
<evidence type="ECO:0000313" key="2">
    <source>
        <dbReference type="EMBL" id="CAB4199179.1"/>
    </source>
</evidence>
<reference evidence="2" key="1">
    <citation type="submission" date="2020-05" db="EMBL/GenBank/DDBJ databases">
        <authorList>
            <person name="Chiriac C."/>
            <person name="Salcher M."/>
            <person name="Ghai R."/>
            <person name="Kavagutti S V."/>
        </authorList>
    </citation>
    <scope>NUCLEOTIDE SEQUENCE</scope>
</reference>
<organism evidence="2">
    <name type="scientific">uncultured Caudovirales phage</name>
    <dbReference type="NCBI Taxonomy" id="2100421"/>
    <lineage>
        <taxon>Viruses</taxon>
        <taxon>Duplodnaviria</taxon>
        <taxon>Heunggongvirae</taxon>
        <taxon>Uroviricota</taxon>
        <taxon>Caudoviricetes</taxon>
        <taxon>Peduoviridae</taxon>
        <taxon>Maltschvirus</taxon>
        <taxon>Maltschvirus maltsch</taxon>
    </lineage>
</organism>
<accession>A0A6J5RPY4</accession>
<proteinExistence type="predicted"/>
<keyword evidence="1" id="KW-0472">Membrane</keyword>
<keyword evidence="1" id="KW-1133">Transmembrane helix</keyword>